<feature type="domain" description="LtfC/p132/Gp6 beta-sandwich" evidence="1">
    <location>
        <begin position="8"/>
        <end position="106"/>
    </location>
</feature>
<dbReference type="KEGG" id="vg:28378368"/>
<dbReference type="GeneID" id="28378368"/>
<dbReference type="EMBL" id="KU998251">
    <property type="protein sequence ID" value="ANA87142.1"/>
    <property type="molecule type" value="Genomic_DNA"/>
</dbReference>
<evidence type="ECO:0000313" key="2">
    <source>
        <dbReference type="EMBL" id="ANA87142.1"/>
    </source>
</evidence>
<gene>
    <name evidence="2" type="primary">6</name>
    <name evidence="2" type="ORF">PBI_KATHERINEG_6</name>
</gene>
<dbReference type="RefSeq" id="YP_009269029.1">
    <property type="nucleotide sequence ID" value="NC_030695.1"/>
</dbReference>
<protein>
    <recommendedName>
        <fullName evidence="1">LtfC/p132/Gp6 beta-sandwich domain-containing protein</fullName>
    </recommendedName>
</protein>
<sequence>MAEIGFLPPPDTLVLWRGRDFKWNFENLDLDNNPTPFPEGCDLYFEFIVGSTKVEWHFVIDGAKASIKVESEVADLVPARTEWQLVLLVDGELEGGDPVGHGTVYRIGGRG</sequence>
<dbReference type="Pfam" id="PF23926">
    <property type="entry name" value="LtfC"/>
    <property type="match status" value="1"/>
</dbReference>
<evidence type="ECO:0000313" key="3">
    <source>
        <dbReference type="Proteomes" id="UP000201990"/>
    </source>
</evidence>
<accession>A0A160DGM1</accession>
<proteinExistence type="predicted"/>
<dbReference type="Proteomes" id="UP000201990">
    <property type="component" value="Segment"/>
</dbReference>
<organism evidence="2 3">
    <name type="scientific">Gordonia phage KatherineG</name>
    <dbReference type="NCBI Taxonomy" id="1838070"/>
    <lineage>
        <taxon>Viruses</taxon>
        <taxon>Duplodnaviria</taxon>
        <taxon>Heunggongvirae</taxon>
        <taxon>Uroviricota</taxon>
        <taxon>Caudoviricetes</taxon>
        <taxon>Soupsvirus</taxon>
        <taxon>Soupsvirus soups</taxon>
    </lineage>
</organism>
<name>A0A160DGM1_9CAUD</name>
<evidence type="ECO:0000259" key="1">
    <source>
        <dbReference type="Pfam" id="PF23926"/>
    </source>
</evidence>
<dbReference type="InterPro" id="IPR055688">
    <property type="entry name" value="LtfC/p132/Gp6_b-sand"/>
</dbReference>
<reference evidence="2 3" key="1">
    <citation type="submission" date="2016-03" db="EMBL/GenBank/DDBJ databases">
        <authorList>
            <person name="Montgomery M.T."/>
            <person name="Guerrero C.A."/>
            <person name="Mavrich T.N."/>
            <person name="Pope W.H."/>
            <person name="Garlena R.A."/>
            <person name="Russell D.A."/>
            <person name="Jacobs-Sera D."/>
            <person name="Hendrix R.W."/>
            <person name="Hatfull G.F."/>
        </authorList>
    </citation>
    <scope>NUCLEOTIDE SEQUENCE [LARGE SCALE GENOMIC DNA]</scope>
</reference>